<gene>
    <name evidence="1" type="ORF">METZ01_LOCUS506631</name>
</gene>
<proteinExistence type="predicted"/>
<dbReference type="Gene3D" id="2.60.120.620">
    <property type="entry name" value="q2cbj1_9rhob like domain"/>
    <property type="match status" value="1"/>
</dbReference>
<reference evidence="1" key="1">
    <citation type="submission" date="2018-05" db="EMBL/GenBank/DDBJ databases">
        <authorList>
            <person name="Lanie J.A."/>
            <person name="Ng W.-L."/>
            <person name="Kazmierczak K.M."/>
            <person name="Andrzejewski T.M."/>
            <person name="Davidsen T.M."/>
            <person name="Wayne K.J."/>
            <person name="Tettelin H."/>
            <person name="Glass J.I."/>
            <person name="Rusch D."/>
            <person name="Podicherti R."/>
            <person name="Tsui H.-C.T."/>
            <person name="Winkler M.E."/>
        </authorList>
    </citation>
    <scope>NUCLEOTIDE SEQUENCE</scope>
</reference>
<accession>A0A383EA92</accession>
<sequence>MKKDKHSQNTSKRPWKPILIPNMITEQESQKLIWFHKTHKHLRNLGGNGDYLGIERNVIQTQWVRDLFNRIDFQVAGVLKEELGRTYYPEFSTLNEWQIGGFQDPHLDTYSNAEMGHISLEEEKRLKTNPNREWTVILPLNDNFKGGECHFPATDI</sequence>
<dbReference type="AlphaFoldDB" id="A0A383EA92"/>
<name>A0A383EA92_9ZZZZ</name>
<protein>
    <recommendedName>
        <fullName evidence="2">Prolyl 4-hydroxylase alpha subunit Fe(2+) 2OG dioxygenase domain-containing protein</fullName>
    </recommendedName>
</protein>
<evidence type="ECO:0008006" key="2">
    <source>
        <dbReference type="Google" id="ProtNLM"/>
    </source>
</evidence>
<evidence type="ECO:0000313" key="1">
    <source>
        <dbReference type="EMBL" id="SVE53777.1"/>
    </source>
</evidence>
<organism evidence="1">
    <name type="scientific">marine metagenome</name>
    <dbReference type="NCBI Taxonomy" id="408172"/>
    <lineage>
        <taxon>unclassified sequences</taxon>
        <taxon>metagenomes</taxon>
        <taxon>ecological metagenomes</taxon>
    </lineage>
</organism>
<feature type="non-terminal residue" evidence="1">
    <location>
        <position position="156"/>
    </location>
</feature>
<dbReference type="EMBL" id="UINC01224238">
    <property type="protein sequence ID" value="SVE53777.1"/>
    <property type="molecule type" value="Genomic_DNA"/>
</dbReference>